<dbReference type="EMBL" id="JAPKFM010000009">
    <property type="protein sequence ID" value="MCX2964580.1"/>
    <property type="molecule type" value="Genomic_DNA"/>
</dbReference>
<comment type="caution">
    <text evidence="2">The sequence shown here is derived from an EMBL/GenBank/DDBJ whole genome shotgun (WGS) entry which is preliminary data.</text>
</comment>
<dbReference type="Proteomes" id="UP001143347">
    <property type="component" value="Unassembled WGS sequence"/>
</dbReference>
<sequence>MKLVIGATGFLGSRVTRQLVESGEHVRVLVRATSNTRAIDDLDVERVVGDLFDSDALASAMSGCEVVYHCAVDARAWLTDGSVLDRTNVDGVRSVLDVAARADLRKFVFTSSIATIGRRPDAIVDETDEFNWHHEANDYIRSRVAGEDVALGYGRDGRVPVVALCVANTYGPGDYLPTPHGSFVAGAALGKLPFTVRGMRTESVGVDDAAAALRLAADKGRVGERYIIAESQIDLDEVVSIAAGIAGRREPRLVLHKPTMYAIGAVGSLRSRLTGATPKLSVQTVRLMHQMSQMDHRKAVRELGWEPAPVADAVRAGARFWLDLAARRTAAGAGPS</sequence>
<dbReference type="GO" id="GO:0004029">
    <property type="term" value="F:aldehyde dehydrogenase (NAD+) activity"/>
    <property type="evidence" value="ECO:0007669"/>
    <property type="project" value="TreeGrafter"/>
</dbReference>
<dbReference type="GO" id="GO:0005737">
    <property type="term" value="C:cytoplasm"/>
    <property type="evidence" value="ECO:0007669"/>
    <property type="project" value="TreeGrafter"/>
</dbReference>
<dbReference type="Pfam" id="PF01370">
    <property type="entry name" value="Epimerase"/>
    <property type="match status" value="1"/>
</dbReference>
<dbReference type="RefSeq" id="WP_235723530.1">
    <property type="nucleotide sequence ID" value="NZ_JAPKFM010000009.1"/>
</dbReference>
<protein>
    <submittedName>
        <fullName evidence="2">NAD-dependent epimerase/dehydratase family protein</fullName>
    </submittedName>
</protein>
<dbReference type="InterPro" id="IPR036291">
    <property type="entry name" value="NAD(P)-bd_dom_sf"/>
</dbReference>
<dbReference type="SUPFAM" id="SSF51735">
    <property type="entry name" value="NAD(P)-binding Rossmann-fold domains"/>
    <property type="match status" value="1"/>
</dbReference>
<gene>
    <name evidence="2" type="ORF">OSB52_10800</name>
</gene>
<evidence type="ECO:0000313" key="2">
    <source>
        <dbReference type="EMBL" id="MCX2964580.1"/>
    </source>
</evidence>
<dbReference type="Gene3D" id="3.40.50.720">
    <property type="entry name" value="NAD(P)-binding Rossmann-like Domain"/>
    <property type="match status" value="1"/>
</dbReference>
<dbReference type="AlphaFoldDB" id="A0A9X3D457"/>
<accession>A0A9X3D457</accession>
<evidence type="ECO:0000259" key="1">
    <source>
        <dbReference type="Pfam" id="PF01370"/>
    </source>
</evidence>
<keyword evidence="3" id="KW-1185">Reference proteome</keyword>
<dbReference type="InterPro" id="IPR001509">
    <property type="entry name" value="Epimerase_deHydtase"/>
</dbReference>
<proteinExistence type="predicted"/>
<organism evidence="2 3">
    <name type="scientific">Gordonia aquimaris</name>
    <dbReference type="NCBI Taxonomy" id="2984863"/>
    <lineage>
        <taxon>Bacteria</taxon>
        <taxon>Bacillati</taxon>
        <taxon>Actinomycetota</taxon>
        <taxon>Actinomycetes</taxon>
        <taxon>Mycobacteriales</taxon>
        <taxon>Gordoniaceae</taxon>
        <taxon>Gordonia</taxon>
    </lineage>
</organism>
<name>A0A9X3D457_9ACTN</name>
<dbReference type="InterPro" id="IPR051783">
    <property type="entry name" value="NAD(P)-dependent_oxidoreduct"/>
</dbReference>
<reference evidence="2" key="1">
    <citation type="submission" date="2022-10" db="EMBL/GenBank/DDBJ databases">
        <title>WGS of marine actinomycetes from Thailand.</title>
        <authorList>
            <person name="Thawai C."/>
        </authorList>
    </citation>
    <scope>NUCLEOTIDE SEQUENCE</scope>
    <source>
        <strain evidence="2">SW21</strain>
    </source>
</reference>
<feature type="domain" description="NAD-dependent epimerase/dehydratase" evidence="1">
    <location>
        <begin position="3"/>
        <end position="229"/>
    </location>
</feature>
<dbReference type="PANTHER" id="PTHR48079">
    <property type="entry name" value="PROTEIN YEEZ"/>
    <property type="match status" value="1"/>
</dbReference>
<dbReference type="PANTHER" id="PTHR48079:SF6">
    <property type="entry name" value="NAD(P)-BINDING DOMAIN-CONTAINING PROTEIN-RELATED"/>
    <property type="match status" value="1"/>
</dbReference>
<evidence type="ECO:0000313" key="3">
    <source>
        <dbReference type="Proteomes" id="UP001143347"/>
    </source>
</evidence>